<evidence type="ECO:0000313" key="1">
    <source>
        <dbReference type="EMBL" id="KAK1120790.1"/>
    </source>
</evidence>
<comment type="caution">
    <text evidence="1">The sequence shown here is derived from an EMBL/GenBank/DDBJ whole genome shotgun (WGS) entry which is preliminary data.</text>
</comment>
<proteinExistence type="predicted"/>
<dbReference type="EMBL" id="JAHYIQ010000029">
    <property type="protein sequence ID" value="KAK1120790.1"/>
    <property type="molecule type" value="Genomic_DNA"/>
</dbReference>
<dbReference type="AlphaFoldDB" id="A0AA40KHR0"/>
<sequence length="105" mass="12204">MGKHKSIRLAKKYLQGKFSKADSAYLFNWAGASNPNRETSNVFDRKRYTNIVKKGRKRQYGLAVIQVILEELSQTGNYKLTFKELYLPMHVSELWYSITGRTIIV</sequence>
<organism evidence="1 2">
    <name type="scientific">Melipona bicolor</name>
    <dbReference type="NCBI Taxonomy" id="60889"/>
    <lineage>
        <taxon>Eukaryota</taxon>
        <taxon>Metazoa</taxon>
        <taxon>Ecdysozoa</taxon>
        <taxon>Arthropoda</taxon>
        <taxon>Hexapoda</taxon>
        <taxon>Insecta</taxon>
        <taxon>Pterygota</taxon>
        <taxon>Neoptera</taxon>
        <taxon>Endopterygota</taxon>
        <taxon>Hymenoptera</taxon>
        <taxon>Apocrita</taxon>
        <taxon>Aculeata</taxon>
        <taxon>Apoidea</taxon>
        <taxon>Anthophila</taxon>
        <taxon>Apidae</taxon>
        <taxon>Melipona</taxon>
    </lineage>
</organism>
<name>A0AA40KHR0_9HYME</name>
<protein>
    <submittedName>
        <fullName evidence="1">Uncharacterized protein</fullName>
    </submittedName>
</protein>
<dbReference type="Proteomes" id="UP001177670">
    <property type="component" value="Unassembled WGS sequence"/>
</dbReference>
<gene>
    <name evidence="1" type="ORF">K0M31_010995</name>
</gene>
<keyword evidence="2" id="KW-1185">Reference proteome</keyword>
<evidence type="ECO:0000313" key="2">
    <source>
        <dbReference type="Proteomes" id="UP001177670"/>
    </source>
</evidence>
<accession>A0AA40KHR0</accession>
<reference evidence="1" key="1">
    <citation type="submission" date="2021-10" db="EMBL/GenBank/DDBJ databases">
        <title>Melipona bicolor Genome sequencing and assembly.</title>
        <authorList>
            <person name="Araujo N.S."/>
            <person name="Arias M.C."/>
        </authorList>
    </citation>
    <scope>NUCLEOTIDE SEQUENCE</scope>
    <source>
        <strain evidence="1">USP_2M_L1-L4_2017</strain>
        <tissue evidence="1">Whole body</tissue>
    </source>
</reference>